<dbReference type="NCBIfam" id="NF002506">
    <property type="entry name" value="PRK01885.1"/>
    <property type="match status" value="1"/>
</dbReference>
<dbReference type="HAMAP" id="MF_00930">
    <property type="entry name" value="GreB"/>
    <property type="match status" value="1"/>
</dbReference>
<feature type="domain" description="Transcription elongation factor GreA/GreB N-terminal" evidence="6">
    <location>
        <begin position="18"/>
        <end position="87"/>
    </location>
</feature>
<dbReference type="Proteomes" id="UP000075606">
    <property type="component" value="Unassembled WGS sequence"/>
</dbReference>
<dbReference type="Gene3D" id="3.10.50.30">
    <property type="entry name" value="Transcription elongation factor, GreA/GreB, C-terminal domain"/>
    <property type="match status" value="1"/>
</dbReference>
<dbReference type="FunFam" id="1.10.287.180:FF:000001">
    <property type="entry name" value="Transcription elongation factor GreA"/>
    <property type="match status" value="1"/>
</dbReference>
<dbReference type="GO" id="GO:0032784">
    <property type="term" value="P:regulation of DNA-templated transcription elongation"/>
    <property type="evidence" value="ECO:0007669"/>
    <property type="project" value="UniProtKB-UniRule"/>
</dbReference>
<keyword evidence="3 4" id="KW-0804">Transcription</keyword>
<dbReference type="STRING" id="333140.AWW68_13065"/>
<dbReference type="GO" id="GO:0070063">
    <property type="term" value="F:RNA polymerase binding"/>
    <property type="evidence" value="ECO:0007669"/>
    <property type="project" value="InterPro"/>
</dbReference>
<evidence type="ECO:0000259" key="6">
    <source>
        <dbReference type="Pfam" id="PF03449"/>
    </source>
</evidence>
<dbReference type="GO" id="GO:0003677">
    <property type="term" value="F:DNA binding"/>
    <property type="evidence" value="ECO:0007669"/>
    <property type="project" value="UniProtKB-UniRule"/>
</dbReference>
<organism evidence="7 8">
    <name type="scientific">Roseivirga spongicola</name>
    <dbReference type="NCBI Taxonomy" id="333140"/>
    <lineage>
        <taxon>Bacteria</taxon>
        <taxon>Pseudomonadati</taxon>
        <taxon>Bacteroidota</taxon>
        <taxon>Cytophagia</taxon>
        <taxon>Cytophagales</taxon>
        <taxon>Roseivirgaceae</taxon>
        <taxon>Roseivirga</taxon>
    </lineage>
</organism>
<evidence type="ECO:0000256" key="1">
    <source>
        <dbReference type="ARBA" id="ARBA00023015"/>
    </source>
</evidence>
<dbReference type="GO" id="GO:0006354">
    <property type="term" value="P:DNA-templated transcription elongation"/>
    <property type="evidence" value="ECO:0007669"/>
    <property type="project" value="TreeGrafter"/>
</dbReference>
<evidence type="ECO:0000259" key="5">
    <source>
        <dbReference type="Pfam" id="PF01272"/>
    </source>
</evidence>
<dbReference type="FunFam" id="3.10.50.30:FF:000001">
    <property type="entry name" value="Transcription elongation factor GreA"/>
    <property type="match status" value="1"/>
</dbReference>
<feature type="domain" description="Transcription elongation factor GreA/GreB C-terminal" evidence="5">
    <location>
        <begin position="95"/>
        <end position="169"/>
    </location>
</feature>
<proteinExistence type="inferred from homology"/>
<dbReference type="SUPFAM" id="SSF54534">
    <property type="entry name" value="FKBP-like"/>
    <property type="match status" value="1"/>
</dbReference>
<comment type="function">
    <text evidence="4">Necessary for efficient RNA polymerase transcription elongation past template-encoded arresting sites. The arresting sites in DNA have the property of trapping a certain fraction of elongating RNA polymerases that pass through, resulting in locked ternary complexes. Cleavage of the nascent transcript by cleavage factors such as GreA or GreB allows the resumption of elongation from the new 3'terminus. GreB releases sequences of up to 9 nucleotides in length.</text>
</comment>
<dbReference type="RefSeq" id="WP_068222141.1">
    <property type="nucleotide sequence ID" value="NZ_CP139724.1"/>
</dbReference>
<evidence type="ECO:0000256" key="4">
    <source>
        <dbReference type="HAMAP-Rule" id="MF_00930"/>
    </source>
</evidence>
<dbReference type="NCBIfam" id="TIGR01461">
    <property type="entry name" value="greB"/>
    <property type="match status" value="1"/>
</dbReference>
<dbReference type="InterPro" id="IPR022691">
    <property type="entry name" value="Tscrpt_elong_fac_GreA/B_N"/>
</dbReference>
<sequence length="171" mass="20262">MRRKIPESTLPKLNRSQMITPEGFEKLKEEHDHLWRVERPDVTAKVAWAASLGDRSENADYHYNKKRLREIDSRLRYLRKCIDDFKVIEYHPNHEGKVNFGAWVEIRNEKKGIQNRFRIVGYEELIGNKNYISMDSPMAKSLMHKTVGDEVVVTTKLGDFVWKILKIEYDK</sequence>
<dbReference type="Pfam" id="PF01272">
    <property type="entry name" value="GreA_GreB"/>
    <property type="match status" value="1"/>
</dbReference>
<dbReference type="InterPro" id="IPR001437">
    <property type="entry name" value="Tscrpt_elong_fac_GreA/B_C"/>
</dbReference>
<dbReference type="Pfam" id="PF03449">
    <property type="entry name" value="GreA_GreB_N"/>
    <property type="match status" value="1"/>
</dbReference>
<dbReference type="PROSITE" id="PS00829">
    <property type="entry name" value="GREAB_1"/>
    <property type="match status" value="1"/>
</dbReference>
<keyword evidence="2 4" id="KW-0238">DNA-binding</keyword>
<dbReference type="InterPro" id="IPR036805">
    <property type="entry name" value="Tscrpt_elong_fac_GreA/B_N_sf"/>
</dbReference>
<evidence type="ECO:0000313" key="7">
    <source>
        <dbReference type="EMBL" id="KYG73615.1"/>
    </source>
</evidence>
<comment type="similarity">
    <text evidence="4">Belongs to the GreA/GreB family. GreB subfamily.</text>
</comment>
<evidence type="ECO:0000256" key="2">
    <source>
        <dbReference type="ARBA" id="ARBA00023125"/>
    </source>
</evidence>
<accession>A0A150X4F7</accession>
<dbReference type="InterPro" id="IPR028624">
    <property type="entry name" value="Tscrpt_elong_fac_GreA/B"/>
</dbReference>
<dbReference type="PIRSF" id="PIRSF006092">
    <property type="entry name" value="GreA_GreB"/>
    <property type="match status" value="1"/>
</dbReference>
<dbReference type="HAMAP" id="MF_00105">
    <property type="entry name" value="GreA_GreB"/>
    <property type="match status" value="1"/>
</dbReference>
<dbReference type="EMBL" id="LRPC01000028">
    <property type="protein sequence ID" value="KYG73615.1"/>
    <property type="molecule type" value="Genomic_DNA"/>
</dbReference>
<dbReference type="InterPro" id="IPR006358">
    <property type="entry name" value="Tscrpt_elong_fac_GreB"/>
</dbReference>
<keyword evidence="7" id="KW-0648">Protein biosynthesis</keyword>
<keyword evidence="1 4" id="KW-0805">Transcription regulation</keyword>
<keyword evidence="7" id="KW-0251">Elongation factor</keyword>
<dbReference type="SUPFAM" id="SSF46557">
    <property type="entry name" value="GreA transcript cleavage protein, N-terminal domain"/>
    <property type="match status" value="1"/>
</dbReference>
<name>A0A150X4F7_9BACT</name>
<dbReference type="InterPro" id="IPR023459">
    <property type="entry name" value="Tscrpt_elong_fac_GreA/B_fam"/>
</dbReference>
<evidence type="ECO:0000313" key="8">
    <source>
        <dbReference type="Proteomes" id="UP000075606"/>
    </source>
</evidence>
<gene>
    <name evidence="4 7" type="primary">greB</name>
    <name evidence="7" type="ORF">AWW68_13065</name>
</gene>
<dbReference type="Gene3D" id="1.10.287.180">
    <property type="entry name" value="Transcription elongation factor, GreA/GreB, N-terminal domain"/>
    <property type="match status" value="1"/>
</dbReference>
<dbReference type="InterPro" id="IPR018151">
    <property type="entry name" value="TF_GreA/GreB_CS"/>
</dbReference>
<comment type="caution">
    <text evidence="7">The sequence shown here is derived from an EMBL/GenBank/DDBJ whole genome shotgun (WGS) entry which is preliminary data.</text>
</comment>
<protein>
    <recommendedName>
        <fullName evidence="4">Transcription elongation factor GreB</fullName>
    </recommendedName>
    <alternativeName>
        <fullName evidence="4">Transcript cleavage factor GreB</fullName>
    </alternativeName>
</protein>
<reference evidence="7 8" key="1">
    <citation type="submission" date="2016-01" db="EMBL/GenBank/DDBJ databases">
        <title>Genome sequencing of Roseivirga spongicola UST030701-084.</title>
        <authorList>
            <person name="Selvaratnam C."/>
            <person name="Thevarajoo S."/>
            <person name="Goh K.M."/>
            <person name="Ee R."/>
            <person name="Chan K.-G."/>
            <person name="Chong C.S."/>
        </authorList>
    </citation>
    <scope>NUCLEOTIDE SEQUENCE [LARGE SCALE GENOMIC DNA]</scope>
    <source>
        <strain evidence="7 8">UST030701-084</strain>
    </source>
</reference>
<dbReference type="PANTHER" id="PTHR30437">
    <property type="entry name" value="TRANSCRIPTION ELONGATION FACTOR GREA"/>
    <property type="match status" value="1"/>
</dbReference>
<dbReference type="GO" id="GO:0003746">
    <property type="term" value="F:translation elongation factor activity"/>
    <property type="evidence" value="ECO:0007669"/>
    <property type="project" value="UniProtKB-KW"/>
</dbReference>
<evidence type="ECO:0000256" key="3">
    <source>
        <dbReference type="ARBA" id="ARBA00023163"/>
    </source>
</evidence>
<dbReference type="AlphaFoldDB" id="A0A150X4F7"/>
<keyword evidence="8" id="KW-1185">Reference proteome</keyword>
<dbReference type="InterPro" id="IPR036953">
    <property type="entry name" value="GreA/GreB_C_sf"/>
</dbReference>
<dbReference type="PANTHER" id="PTHR30437:SF6">
    <property type="entry name" value="TRANSCRIPTION ELONGATION FACTOR GREB"/>
    <property type="match status" value="1"/>
</dbReference>
<dbReference type="OrthoDB" id="9808774at2"/>